<evidence type="ECO:0000256" key="2">
    <source>
        <dbReference type="ARBA" id="ARBA00007362"/>
    </source>
</evidence>
<dbReference type="RefSeq" id="WP_330159344.1">
    <property type="nucleotide sequence ID" value="NZ_BAAAJA010000009.1"/>
</dbReference>
<feature type="transmembrane region" description="Helical" evidence="7">
    <location>
        <begin position="203"/>
        <end position="225"/>
    </location>
</feature>
<keyword evidence="4 7" id="KW-1133">Transmembrane helix</keyword>
<dbReference type="InterPro" id="IPR000620">
    <property type="entry name" value="EamA_dom"/>
</dbReference>
<evidence type="ECO:0000256" key="5">
    <source>
        <dbReference type="ARBA" id="ARBA00023136"/>
    </source>
</evidence>
<protein>
    <submittedName>
        <fullName evidence="9">DMT family transporter</fullName>
    </submittedName>
</protein>
<keyword evidence="3 7" id="KW-0812">Transmembrane</keyword>
<evidence type="ECO:0000256" key="1">
    <source>
        <dbReference type="ARBA" id="ARBA00004141"/>
    </source>
</evidence>
<proteinExistence type="inferred from homology"/>
<feature type="transmembrane region" description="Helical" evidence="7">
    <location>
        <begin position="25"/>
        <end position="46"/>
    </location>
</feature>
<dbReference type="SUPFAM" id="SSF103481">
    <property type="entry name" value="Multidrug resistance efflux transporter EmrE"/>
    <property type="match status" value="2"/>
</dbReference>
<evidence type="ECO:0000256" key="6">
    <source>
        <dbReference type="SAM" id="MobiDB-lite"/>
    </source>
</evidence>
<feature type="domain" description="EamA" evidence="8">
    <location>
        <begin position="173"/>
        <end position="306"/>
    </location>
</feature>
<dbReference type="PANTHER" id="PTHR32322:SF9">
    <property type="entry name" value="AMINO-ACID METABOLITE EFFLUX PUMP-RELATED"/>
    <property type="match status" value="1"/>
</dbReference>
<dbReference type="InterPro" id="IPR050638">
    <property type="entry name" value="AA-Vitamin_Transporters"/>
</dbReference>
<feature type="region of interest" description="Disordered" evidence="6">
    <location>
        <begin position="317"/>
        <end position="339"/>
    </location>
</feature>
<feature type="transmembrane region" description="Helical" evidence="7">
    <location>
        <begin position="52"/>
        <end position="69"/>
    </location>
</feature>
<evidence type="ECO:0000256" key="3">
    <source>
        <dbReference type="ARBA" id="ARBA00022692"/>
    </source>
</evidence>
<dbReference type="PANTHER" id="PTHR32322">
    <property type="entry name" value="INNER MEMBRANE TRANSPORTER"/>
    <property type="match status" value="1"/>
</dbReference>
<dbReference type="Proteomes" id="UP001348641">
    <property type="component" value="Unassembled WGS sequence"/>
</dbReference>
<name>A0ABU7KSM3_9ACTN</name>
<sequence>MTAVPSAATTSGSPPHPLSDWRAKFALLALIWGMSFVFIKVGASALSPMQLALGRMAAGALPLLALVLLRGGRLPTSPRLVGHMFVAALLLNTVPFTLFGYAAQLIPSALMGIVNAATPLFGVVFSMALLSDERPDRDRVLGLGIGFLGVLTVFGVWNTLGEVAAGDRDSVVGMLFVVGATACYGIGTPYLRRFVAGSSHGALELSSLQLLLGSLPLALLVPFLTEAPTGVTWQVVASVAVLGVLGTGVAYILQYAIVREAGATVATTVTYVAPVVAITAGIVLMGETLTWNQPLGAVVVVLGAALCQGVVRVRRVAPPRPGPRPHAKGRRARARRPFA</sequence>
<gene>
    <name evidence="9" type="ORF">Q8A49_17540</name>
</gene>
<comment type="similarity">
    <text evidence="2">Belongs to the EamA transporter family.</text>
</comment>
<feature type="transmembrane region" description="Helical" evidence="7">
    <location>
        <begin position="231"/>
        <end position="253"/>
    </location>
</feature>
<feature type="transmembrane region" description="Helical" evidence="7">
    <location>
        <begin position="81"/>
        <end position="103"/>
    </location>
</feature>
<feature type="transmembrane region" description="Helical" evidence="7">
    <location>
        <begin position="109"/>
        <end position="128"/>
    </location>
</feature>
<reference evidence="9 10" key="1">
    <citation type="submission" date="2023-07" db="EMBL/GenBank/DDBJ databases">
        <authorList>
            <person name="Girao M."/>
            <person name="Carvalho M.F."/>
        </authorList>
    </citation>
    <scope>NUCLEOTIDE SEQUENCE [LARGE SCALE GENOMIC DNA]</scope>
    <source>
        <strain evidence="9 10">66/93</strain>
    </source>
</reference>
<keyword evidence="5 7" id="KW-0472">Membrane</keyword>
<dbReference type="InterPro" id="IPR037185">
    <property type="entry name" value="EmrE-like"/>
</dbReference>
<evidence type="ECO:0000313" key="9">
    <source>
        <dbReference type="EMBL" id="MEE2052305.1"/>
    </source>
</evidence>
<organism evidence="9 10">
    <name type="scientific">Nocardiopsis tropica</name>
    <dbReference type="NCBI Taxonomy" id="109330"/>
    <lineage>
        <taxon>Bacteria</taxon>
        <taxon>Bacillati</taxon>
        <taxon>Actinomycetota</taxon>
        <taxon>Actinomycetes</taxon>
        <taxon>Streptosporangiales</taxon>
        <taxon>Nocardiopsidaceae</taxon>
        <taxon>Nocardiopsis</taxon>
    </lineage>
</organism>
<dbReference type="EMBL" id="JAUUCC010000044">
    <property type="protein sequence ID" value="MEE2052305.1"/>
    <property type="molecule type" value="Genomic_DNA"/>
</dbReference>
<comment type="caution">
    <text evidence="9">The sequence shown here is derived from an EMBL/GenBank/DDBJ whole genome shotgun (WGS) entry which is preliminary data.</text>
</comment>
<feature type="transmembrane region" description="Helical" evidence="7">
    <location>
        <begin position="172"/>
        <end position="191"/>
    </location>
</feature>
<feature type="domain" description="EamA" evidence="8">
    <location>
        <begin position="26"/>
        <end position="154"/>
    </location>
</feature>
<feature type="transmembrane region" description="Helical" evidence="7">
    <location>
        <begin position="140"/>
        <end position="160"/>
    </location>
</feature>
<accession>A0ABU7KSM3</accession>
<evidence type="ECO:0000259" key="8">
    <source>
        <dbReference type="Pfam" id="PF00892"/>
    </source>
</evidence>
<evidence type="ECO:0000256" key="4">
    <source>
        <dbReference type="ARBA" id="ARBA00022989"/>
    </source>
</evidence>
<feature type="transmembrane region" description="Helical" evidence="7">
    <location>
        <begin position="291"/>
        <end position="311"/>
    </location>
</feature>
<dbReference type="Pfam" id="PF00892">
    <property type="entry name" value="EamA"/>
    <property type="match status" value="2"/>
</dbReference>
<evidence type="ECO:0000313" key="10">
    <source>
        <dbReference type="Proteomes" id="UP001348641"/>
    </source>
</evidence>
<feature type="transmembrane region" description="Helical" evidence="7">
    <location>
        <begin position="265"/>
        <end position="285"/>
    </location>
</feature>
<evidence type="ECO:0000256" key="7">
    <source>
        <dbReference type="SAM" id="Phobius"/>
    </source>
</evidence>
<comment type="subcellular location">
    <subcellularLocation>
        <location evidence="1">Membrane</location>
        <topology evidence="1">Multi-pass membrane protein</topology>
    </subcellularLocation>
</comment>